<name>A0AAD2D2M5_EUPCR</name>
<protein>
    <submittedName>
        <fullName evidence="1">Uncharacterized protein</fullName>
    </submittedName>
</protein>
<keyword evidence="2" id="KW-1185">Reference proteome</keyword>
<proteinExistence type="predicted"/>
<reference evidence="1" key="1">
    <citation type="submission" date="2023-07" db="EMBL/GenBank/DDBJ databases">
        <authorList>
            <consortium name="AG Swart"/>
            <person name="Singh M."/>
            <person name="Singh A."/>
            <person name="Seah K."/>
            <person name="Emmerich C."/>
        </authorList>
    </citation>
    <scope>NUCLEOTIDE SEQUENCE</scope>
    <source>
        <strain evidence="1">DP1</strain>
    </source>
</reference>
<organism evidence="1 2">
    <name type="scientific">Euplotes crassus</name>
    <dbReference type="NCBI Taxonomy" id="5936"/>
    <lineage>
        <taxon>Eukaryota</taxon>
        <taxon>Sar</taxon>
        <taxon>Alveolata</taxon>
        <taxon>Ciliophora</taxon>
        <taxon>Intramacronucleata</taxon>
        <taxon>Spirotrichea</taxon>
        <taxon>Hypotrichia</taxon>
        <taxon>Euplotida</taxon>
        <taxon>Euplotidae</taxon>
        <taxon>Moneuplotes</taxon>
    </lineage>
</organism>
<comment type="caution">
    <text evidence="1">The sequence shown here is derived from an EMBL/GenBank/DDBJ whole genome shotgun (WGS) entry which is preliminary data.</text>
</comment>
<dbReference type="AlphaFoldDB" id="A0AAD2D2M5"/>
<sequence length="59" mass="7018">MLIEIKMLISILFMMQIKRMDVFYQGIVQILRTCTFKTQFCIARSKFIKFSKCFNVPSS</sequence>
<gene>
    <name evidence="1" type="ORF">ECRASSUSDP1_LOCUS19156</name>
</gene>
<evidence type="ECO:0000313" key="2">
    <source>
        <dbReference type="Proteomes" id="UP001295684"/>
    </source>
</evidence>
<dbReference type="Proteomes" id="UP001295684">
    <property type="component" value="Unassembled WGS sequence"/>
</dbReference>
<accession>A0AAD2D2M5</accession>
<evidence type="ECO:0000313" key="1">
    <source>
        <dbReference type="EMBL" id="CAI2377767.1"/>
    </source>
</evidence>
<dbReference type="EMBL" id="CAMPGE010019434">
    <property type="protein sequence ID" value="CAI2377767.1"/>
    <property type="molecule type" value="Genomic_DNA"/>
</dbReference>